<proteinExistence type="inferred from homology"/>
<dbReference type="InterPro" id="IPR023753">
    <property type="entry name" value="FAD/NAD-binding_dom"/>
</dbReference>
<organism evidence="15 16">
    <name type="scientific">Thermosipho japonicus</name>
    <dbReference type="NCBI Taxonomy" id="90323"/>
    <lineage>
        <taxon>Bacteria</taxon>
        <taxon>Thermotogati</taxon>
        <taxon>Thermotogota</taxon>
        <taxon>Thermotogae</taxon>
        <taxon>Thermotogales</taxon>
        <taxon>Fervidobacteriaceae</taxon>
        <taxon>Thermosipho</taxon>
    </lineage>
</organism>
<evidence type="ECO:0000256" key="10">
    <source>
        <dbReference type="PIRSR" id="PIRSR000350-3"/>
    </source>
</evidence>
<evidence type="ECO:0000256" key="1">
    <source>
        <dbReference type="ARBA" id="ARBA00004496"/>
    </source>
</evidence>
<dbReference type="PRINTS" id="PR00411">
    <property type="entry name" value="PNDRDTASEI"/>
</dbReference>
<protein>
    <recommendedName>
        <fullName evidence="3 12">Dihydrolipoyl dehydrogenase</fullName>
        <ecNumber evidence="3 12">1.8.1.4</ecNumber>
    </recommendedName>
</protein>
<dbReference type="InterPro" id="IPR001100">
    <property type="entry name" value="Pyr_nuc-diS_OxRdtase"/>
</dbReference>
<comment type="caution">
    <text evidence="15">The sequence shown here is derived from an EMBL/GenBank/DDBJ whole genome shotgun (WGS) entry which is preliminary data.</text>
</comment>
<feature type="binding site" evidence="10">
    <location>
        <begin position="174"/>
        <end position="181"/>
    </location>
    <ligand>
        <name>NAD(+)</name>
        <dbReference type="ChEBI" id="CHEBI:57540"/>
    </ligand>
</feature>
<dbReference type="RefSeq" id="WP_184619706.1">
    <property type="nucleotide sequence ID" value="NZ_JACHEX010000004.1"/>
</dbReference>
<keyword evidence="5 10" id="KW-0274">FAD</keyword>
<comment type="subcellular location">
    <subcellularLocation>
        <location evidence="1">Cytoplasm</location>
    </subcellularLocation>
</comment>
<dbReference type="NCBIfam" id="TIGR01350">
    <property type="entry name" value="lipoamide_DH"/>
    <property type="match status" value="1"/>
</dbReference>
<reference evidence="15 16" key="1">
    <citation type="submission" date="2020-08" db="EMBL/GenBank/DDBJ databases">
        <title>Genomic Encyclopedia of Type Strains, Phase IV (KMG-IV): sequencing the most valuable type-strain genomes for metagenomic binning, comparative biology and taxonomic classification.</title>
        <authorList>
            <person name="Goeker M."/>
        </authorList>
    </citation>
    <scope>NUCLEOTIDE SEQUENCE [LARGE SCALE GENOMIC DNA]</scope>
    <source>
        <strain evidence="15 16">DSM 13481</strain>
    </source>
</reference>
<dbReference type="SUPFAM" id="SSF55424">
    <property type="entry name" value="FAD/NAD-linked reductases, dimerisation (C-terminal) domain"/>
    <property type="match status" value="1"/>
</dbReference>
<dbReference type="FunFam" id="3.30.390.30:FF:000001">
    <property type="entry name" value="Dihydrolipoyl dehydrogenase"/>
    <property type="match status" value="1"/>
</dbReference>
<dbReference type="PANTHER" id="PTHR22912">
    <property type="entry name" value="DISULFIDE OXIDOREDUCTASE"/>
    <property type="match status" value="1"/>
</dbReference>
<feature type="binding site" evidence="10">
    <location>
        <position position="298"/>
    </location>
    <ligand>
        <name>FAD</name>
        <dbReference type="ChEBI" id="CHEBI:57692"/>
    </ligand>
</feature>
<evidence type="ECO:0000313" key="15">
    <source>
        <dbReference type="EMBL" id="MBB6063109.1"/>
    </source>
</evidence>
<feature type="domain" description="FAD/NAD(P)-binding" evidence="14">
    <location>
        <begin position="3"/>
        <end position="313"/>
    </location>
</feature>
<comment type="catalytic activity">
    <reaction evidence="8 12">
        <text>N(6)-[(R)-dihydrolipoyl]-L-lysyl-[protein] + NAD(+) = N(6)-[(R)-lipoyl]-L-lysyl-[protein] + NADH + H(+)</text>
        <dbReference type="Rhea" id="RHEA:15045"/>
        <dbReference type="Rhea" id="RHEA-COMP:10474"/>
        <dbReference type="Rhea" id="RHEA-COMP:10475"/>
        <dbReference type="ChEBI" id="CHEBI:15378"/>
        <dbReference type="ChEBI" id="CHEBI:57540"/>
        <dbReference type="ChEBI" id="CHEBI:57945"/>
        <dbReference type="ChEBI" id="CHEBI:83099"/>
        <dbReference type="ChEBI" id="CHEBI:83100"/>
        <dbReference type="EC" id="1.8.1.4"/>
    </reaction>
</comment>
<feature type="active site" description="Proton acceptor" evidence="9">
    <location>
        <position position="428"/>
    </location>
</feature>
<evidence type="ECO:0000256" key="3">
    <source>
        <dbReference type="ARBA" id="ARBA00012608"/>
    </source>
</evidence>
<dbReference type="Pfam" id="PF02852">
    <property type="entry name" value="Pyr_redox_dim"/>
    <property type="match status" value="1"/>
</dbReference>
<evidence type="ECO:0000256" key="2">
    <source>
        <dbReference type="ARBA" id="ARBA00007532"/>
    </source>
</evidence>
<feature type="binding site" evidence="10">
    <location>
        <position position="260"/>
    </location>
    <ligand>
        <name>NAD(+)</name>
        <dbReference type="ChEBI" id="CHEBI:57540"/>
    </ligand>
</feature>
<keyword evidence="16" id="KW-1185">Reference proteome</keyword>
<evidence type="ECO:0000256" key="7">
    <source>
        <dbReference type="ARBA" id="ARBA00023027"/>
    </source>
</evidence>
<dbReference type="InterPro" id="IPR006258">
    <property type="entry name" value="Lipoamide_DH"/>
</dbReference>
<comment type="miscellaneous">
    <text evidence="12">The active site is a redox-active disulfide bond.</text>
</comment>
<dbReference type="GO" id="GO:0006103">
    <property type="term" value="P:2-oxoglutarate metabolic process"/>
    <property type="evidence" value="ECO:0007669"/>
    <property type="project" value="TreeGrafter"/>
</dbReference>
<comment type="similarity">
    <text evidence="2 12">Belongs to the class-I pyridine nucleotide-disulfide oxidoreductase family.</text>
</comment>
<dbReference type="Gene3D" id="3.30.390.30">
    <property type="match status" value="1"/>
</dbReference>
<evidence type="ECO:0000256" key="5">
    <source>
        <dbReference type="ARBA" id="ARBA00022827"/>
    </source>
</evidence>
<feature type="binding site" evidence="10">
    <location>
        <begin position="304"/>
        <end position="307"/>
    </location>
    <ligand>
        <name>FAD</name>
        <dbReference type="ChEBI" id="CHEBI:57692"/>
    </ligand>
</feature>
<comment type="cofactor">
    <cofactor evidence="10 12">
        <name>FAD</name>
        <dbReference type="ChEBI" id="CHEBI:57692"/>
    </cofactor>
    <text evidence="10 12">Binds 1 FAD per subunit.</text>
</comment>
<keyword evidence="10" id="KW-0547">Nucleotide-binding</keyword>
<dbReference type="GO" id="GO:0050660">
    <property type="term" value="F:flavin adenine dinucleotide binding"/>
    <property type="evidence" value="ECO:0007669"/>
    <property type="project" value="InterPro"/>
</dbReference>
<feature type="disulfide bond" description="Redox-active" evidence="11">
    <location>
        <begin position="39"/>
        <end position="44"/>
    </location>
</feature>
<dbReference type="InterPro" id="IPR036188">
    <property type="entry name" value="FAD/NAD-bd_sf"/>
</dbReference>
<dbReference type="InterPro" id="IPR016156">
    <property type="entry name" value="FAD/NAD-linked_Rdtase_dimer_sf"/>
</dbReference>
<dbReference type="GO" id="GO:0005737">
    <property type="term" value="C:cytoplasm"/>
    <property type="evidence" value="ECO:0007669"/>
    <property type="project" value="UniProtKB-SubCell"/>
</dbReference>
<dbReference type="PIRSF" id="PIRSF000350">
    <property type="entry name" value="Mercury_reductase_MerA"/>
    <property type="match status" value="1"/>
</dbReference>
<dbReference type="Proteomes" id="UP000555828">
    <property type="component" value="Unassembled WGS sequence"/>
</dbReference>
<dbReference type="Pfam" id="PF07992">
    <property type="entry name" value="Pyr_redox_2"/>
    <property type="match status" value="1"/>
</dbReference>
<evidence type="ECO:0000259" key="14">
    <source>
        <dbReference type="Pfam" id="PF07992"/>
    </source>
</evidence>
<dbReference type="PRINTS" id="PR00368">
    <property type="entry name" value="FADPNR"/>
</dbReference>
<evidence type="ECO:0000259" key="13">
    <source>
        <dbReference type="Pfam" id="PF02852"/>
    </source>
</evidence>
<name>A0A841GT83_9BACT</name>
<feature type="binding site" evidence="10">
    <location>
        <position position="48"/>
    </location>
    <ligand>
        <name>FAD</name>
        <dbReference type="ChEBI" id="CHEBI:57692"/>
    </ligand>
</feature>
<dbReference type="GO" id="GO:0004148">
    <property type="term" value="F:dihydrolipoyl dehydrogenase (NADH) activity"/>
    <property type="evidence" value="ECO:0007669"/>
    <property type="project" value="UniProtKB-EC"/>
</dbReference>
<evidence type="ECO:0000256" key="9">
    <source>
        <dbReference type="PIRSR" id="PIRSR000350-2"/>
    </source>
</evidence>
<evidence type="ECO:0000256" key="11">
    <source>
        <dbReference type="PIRSR" id="PIRSR000350-4"/>
    </source>
</evidence>
<dbReference type="EMBL" id="JACHEX010000004">
    <property type="protein sequence ID" value="MBB6063109.1"/>
    <property type="molecule type" value="Genomic_DNA"/>
</dbReference>
<dbReference type="Gene3D" id="3.50.50.60">
    <property type="entry name" value="FAD/NAD(P)-binding domain"/>
    <property type="match status" value="2"/>
</dbReference>
<dbReference type="SUPFAM" id="SSF51905">
    <property type="entry name" value="FAD/NAD(P)-binding domain"/>
    <property type="match status" value="1"/>
</dbReference>
<evidence type="ECO:0000313" key="16">
    <source>
        <dbReference type="Proteomes" id="UP000555828"/>
    </source>
</evidence>
<feature type="binding site" evidence="10">
    <location>
        <position position="197"/>
    </location>
    <ligand>
        <name>NAD(+)</name>
        <dbReference type="ChEBI" id="CHEBI:57540"/>
    </ligand>
</feature>
<keyword evidence="6 12" id="KW-0560">Oxidoreductase</keyword>
<dbReference type="InterPro" id="IPR004099">
    <property type="entry name" value="Pyr_nucl-diS_OxRdtase_dimer"/>
</dbReference>
<keyword evidence="4 12" id="KW-0285">Flavoprotein</keyword>
<keyword evidence="7 10" id="KW-0520">NAD</keyword>
<evidence type="ECO:0000256" key="12">
    <source>
        <dbReference type="RuleBase" id="RU003692"/>
    </source>
</evidence>
<dbReference type="PANTHER" id="PTHR22912:SF217">
    <property type="entry name" value="DIHYDROLIPOYL DEHYDROGENASE"/>
    <property type="match status" value="1"/>
</dbReference>
<gene>
    <name evidence="15" type="ORF">HNP65_001572</name>
</gene>
<evidence type="ECO:0000256" key="8">
    <source>
        <dbReference type="ARBA" id="ARBA00049187"/>
    </source>
</evidence>
<sequence length="447" mass="49260">MYEAIVIGGGPGGYVAAIRLSQLGKKVAIVEKEEFGGTCTNKGCIPTKAMLTASHLFTEINEKAKKFGILVDNVSYDLSLIMKHMQKSVTMSRKGIEFLMKKNKIEVFKDKAILKDKNTILLEKSGQEIEGENIILAHGSVPVVFPPFDQIEGIWTSDDVFKMEKMPESILIIGGGVIGVEFATFFSSFGIDVTIVELAEHILPNEDSDVAEEIKKALKKNKVKIIEGEKVEGVEKKGEKYIAKVAGKEIEVEKVLLAVGRRPNISEDIKGLGIEIERGVKTDKRMRTNIDNIYAIGDIRGQIMLAHVAMYEGIVAAHNIAGEEIEMDYRAVPSIIFSNPEVASVGKREKEVDREKVNIYKFPVSANGRARTMEERLGFAKVIEEKETGKVLGVTIVSANATDMIMEGVLGVKYEMVTEKIAEAIHPHPTLTETLLGAFEGNWAIHI</sequence>
<dbReference type="EC" id="1.8.1.4" evidence="3 12"/>
<evidence type="ECO:0000256" key="4">
    <source>
        <dbReference type="ARBA" id="ARBA00022630"/>
    </source>
</evidence>
<dbReference type="AlphaFoldDB" id="A0A841GT83"/>
<evidence type="ECO:0000256" key="6">
    <source>
        <dbReference type="ARBA" id="ARBA00023002"/>
    </source>
</evidence>
<dbReference type="InterPro" id="IPR050151">
    <property type="entry name" value="Class-I_Pyr_Nuc-Dis_Oxidored"/>
</dbReference>
<keyword evidence="12" id="KW-0676">Redox-active center</keyword>
<feature type="domain" description="Pyridine nucleotide-disulphide oxidoreductase dimerisation" evidence="13">
    <location>
        <begin position="332"/>
        <end position="435"/>
    </location>
</feature>
<accession>A0A841GT83</accession>